<sequence length="79" mass="8445">MVLISLQAVNYAAFSLCVTIYIVCLFRFGGFSQTDAAHIRLFNTALGGSVALLVDGTGKLIARPRTVRHSLSINGSSKD</sequence>
<evidence type="ECO:0000256" key="1">
    <source>
        <dbReference type="SAM" id="Phobius"/>
    </source>
</evidence>
<name>A0A2Z5G4E6_9BACT</name>
<reference evidence="2 3" key="1">
    <citation type="journal article" date="2018" name="Front. Microbiol.">
        <title>Hydrolytic Capabilities as a Key to Environmental Success: Chitinolytic and Cellulolytic Acidobacteria From Acidic Sub-arctic Soils and Boreal Peatlands.</title>
        <authorList>
            <person name="Belova S.E."/>
            <person name="Ravin N.V."/>
            <person name="Pankratov T.A."/>
            <person name="Rakitin A.L."/>
            <person name="Ivanova A.A."/>
            <person name="Beletsky A.V."/>
            <person name="Mardanov A.V."/>
            <person name="Sinninghe Damste J.S."/>
            <person name="Dedysh S.N."/>
        </authorList>
    </citation>
    <scope>NUCLEOTIDE SEQUENCE [LARGE SCALE GENOMIC DNA]</scope>
    <source>
        <strain evidence="2 3">SBC82</strain>
    </source>
</reference>
<accession>A0A2Z5G4E6</accession>
<keyword evidence="1" id="KW-0812">Transmembrane</keyword>
<proteinExistence type="predicted"/>
<evidence type="ECO:0000313" key="3">
    <source>
        <dbReference type="Proteomes" id="UP000253606"/>
    </source>
</evidence>
<organism evidence="2 3">
    <name type="scientific">Acidisarcina polymorpha</name>
    <dbReference type="NCBI Taxonomy" id="2211140"/>
    <lineage>
        <taxon>Bacteria</taxon>
        <taxon>Pseudomonadati</taxon>
        <taxon>Acidobacteriota</taxon>
        <taxon>Terriglobia</taxon>
        <taxon>Terriglobales</taxon>
        <taxon>Acidobacteriaceae</taxon>
        <taxon>Acidisarcina</taxon>
    </lineage>
</organism>
<dbReference type="KEGG" id="abas:ACPOL_4280"/>
<dbReference type="AlphaFoldDB" id="A0A2Z5G4E6"/>
<protein>
    <submittedName>
        <fullName evidence="2">Uncharacterized protein</fullName>
    </submittedName>
</protein>
<gene>
    <name evidence="2" type="ORF">ACPOL_4280</name>
</gene>
<keyword evidence="3" id="KW-1185">Reference proteome</keyword>
<dbReference type="EMBL" id="CP030840">
    <property type="protein sequence ID" value="AXC13555.1"/>
    <property type="molecule type" value="Genomic_DNA"/>
</dbReference>
<feature type="transmembrane region" description="Helical" evidence="1">
    <location>
        <begin position="12"/>
        <end position="30"/>
    </location>
</feature>
<keyword evidence="1" id="KW-0472">Membrane</keyword>
<dbReference type="Proteomes" id="UP000253606">
    <property type="component" value="Chromosome"/>
</dbReference>
<keyword evidence="1" id="KW-1133">Transmembrane helix</keyword>
<evidence type="ECO:0000313" key="2">
    <source>
        <dbReference type="EMBL" id="AXC13555.1"/>
    </source>
</evidence>